<keyword evidence="5 6" id="KW-0472">Membrane</keyword>
<name>E8RUV6_ASTEC</name>
<dbReference type="STRING" id="573065.Astex_2505"/>
<feature type="transmembrane region" description="Helical" evidence="6">
    <location>
        <begin position="115"/>
        <end position="130"/>
    </location>
</feature>
<keyword evidence="3 6" id="KW-0812">Transmembrane</keyword>
<dbReference type="InterPro" id="IPR001727">
    <property type="entry name" value="GDT1-like"/>
</dbReference>
<dbReference type="KEGG" id="aex:Astex_2505"/>
<gene>
    <name evidence="7" type="ordered locus">Astex_2505</name>
</gene>
<feature type="transmembrane region" description="Helical" evidence="6">
    <location>
        <begin position="184"/>
        <end position="205"/>
    </location>
</feature>
<feature type="transmembrane region" description="Helical" evidence="6">
    <location>
        <begin position="55"/>
        <end position="73"/>
    </location>
</feature>
<proteinExistence type="inferred from homology"/>
<comment type="similarity">
    <text evidence="2 6">Belongs to the GDT1 family.</text>
</comment>
<dbReference type="HOGENOM" id="CLU_040186_2_1_5"/>
<dbReference type="AlphaFoldDB" id="E8RUV6"/>
<evidence type="ECO:0000256" key="4">
    <source>
        <dbReference type="ARBA" id="ARBA00022989"/>
    </source>
</evidence>
<evidence type="ECO:0000256" key="5">
    <source>
        <dbReference type="ARBA" id="ARBA00023136"/>
    </source>
</evidence>
<evidence type="ECO:0000256" key="6">
    <source>
        <dbReference type="RuleBase" id="RU365102"/>
    </source>
</evidence>
<comment type="subcellular location">
    <subcellularLocation>
        <location evidence="1 6">Membrane</location>
        <topology evidence="1 6">Multi-pass membrane protein</topology>
    </subcellularLocation>
</comment>
<protein>
    <recommendedName>
        <fullName evidence="6">GDT1 family protein</fullName>
    </recommendedName>
</protein>
<feature type="transmembrane region" description="Helical" evidence="6">
    <location>
        <begin position="85"/>
        <end position="103"/>
    </location>
</feature>
<keyword evidence="4 6" id="KW-1133">Transmembrane helix</keyword>
<dbReference type="Pfam" id="PF01169">
    <property type="entry name" value="GDT1"/>
    <property type="match status" value="2"/>
</dbReference>
<organism evidence="7 8">
    <name type="scientific">Asticcacaulis excentricus (strain ATCC 15261 / DSM 4724 / KCTC 12464 / NCIMB 9791 / VKM B-1370 / CB 48)</name>
    <dbReference type="NCBI Taxonomy" id="573065"/>
    <lineage>
        <taxon>Bacteria</taxon>
        <taxon>Pseudomonadati</taxon>
        <taxon>Pseudomonadota</taxon>
        <taxon>Alphaproteobacteria</taxon>
        <taxon>Caulobacterales</taxon>
        <taxon>Caulobacteraceae</taxon>
        <taxon>Asticcacaulis</taxon>
    </lineage>
</organism>
<dbReference type="Proteomes" id="UP000001492">
    <property type="component" value="Chromosome 2"/>
</dbReference>
<dbReference type="PANTHER" id="PTHR12608">
    <property type="entry name" value="TRANSMEMBRANE PROTEIN HTP-1 RELATED"/>
    <property type="match status" value="1"/>
</dbReference>
<keyword evidence="8" id="KW-1185">Reference proteome</keyword>
<accession>E8RUV6</accession>
<evidence type="ECO:0000256" key="2">
    <source>
        <dbReference type="ARBA" id="ARBA00009190"/>
    </source>
</evidence>
<dbReference type="eggNOG" id="COG2119">
    <property type="taxonomic scope" value="Bacteria"/>
</dbReference>
<dbReference type="GO" id="GO:0046873">
    <property type="term" value="F:metal ion transmembrane transporter activity"/>
    <property type="evidence" value="ECO:0007669"/>
    <property type="project" value="InterPro"/>
</dbReference>
<reference evidence="8" key="1">
    <citation type="submission" date="2010-12" db="EMBL/GenBank/DDBJ databases">
        <title>Complete sequence of chromosome 2 of Asticcacaulis excentricus CB 48.</title>
        <authorList>
            <consortium name="US DOE Joint Genome Institute"/>
            <person name="Lucas S."/>
            <person name="Copeland A."/>
            <person name="Lapidus A."/>
            <person name="Cheng J.-F."/>
            <person name="Bruce D."/>
            <person name="Goodwin L."/>
            <person name="Pitluck S."/>
            <person name="Teshima H."/>
            <person name="Davenport K."/>
            <person name="Detter J.C."/>
            <person name="Han C."/>
            <person name="Tapia R."/>
            <person name="Land M."/>
            <person name="Hauser L."/>
            <person name="Jeffries C."/>
            <person name="Kyrpides N."/>
            <person name="Ivanova N."/>
            <person name="Ovchinnikova G."/>
            <person name="Brun Y.V."/>
            <person name="Woyke T."/>
        </authorList>
    </citation>
    <scope>NUCLEOTIDE SEQUENCE [LARGE SCALE GENOMIC DNA]</scope>
    <source>
        <strain evidence="8">ATCC 15261 / DSM 4724 / KCTC 12464 / NCIMB 9791 / VKM B-1370 / CB 48</strain>
    </source>
</reference>
<dbReference type="PANTHER" id="PTHR12608:SF1">
    <property type="entry name" value="TRANSMEMBRANE PROTEIN 165"/>
    <property type="match status" value="1"/>
</dbReference>
<dbReference type="GO" id="GO:0016020">
    <property type="term" value="C:membrane"/>
    <property type="evidence" value="ECO:0007669"/>
    <property type="project" value="UniProtKB-SubCell"/>
</dbReference>
<feature type="transmembrane region" description="Helical" evidence="6">
    <location>
        <begin position="150"/>
        <end position="172"/>
    </location>
</feature>
<evidence type="ECO:0000256" key="3">
    <source>
        <dbReference type="ARBA" id="ARBA00022692"/>
    </source>
</evidence>
<evidence type="ECO:0000313" key="7">
    <source>
        <dbReference type="EMBL" id="ADU14156.1"/>
    </source>
</evidence>
<sequence>MKHVVVCQNLAGHRQDFIVDAFLNSTALVAFSEIGDKTQLLALILAARYHKSIPIIWGIFIATVANHALAAGVGHFVSGLALTTWMPWIVAIAFIALGLWILIPDKMDDDEAPKRDYGPFLTTLIAFFLAEMGDKTQVATVFLGAKYEDAFAWVVLGTTFGMMLANVPAVLFGDKVLKVVPMKIVRYVASGLFIAIGLYSFWQIFSS</sequence>
<evidence type="ECO:0000313" key="8">
    <source>
        <dbReference type="Proteomes" id="UP000001492"/>
    </source>
</evidence>
<dbReference type="EMBL" id="CP002396">
    <property type="protein sequence ID" value="ADU14156.1"/>
    <property type="molecule type" value="Genomic_DNA"/>
</dbReference>
<evidence type="ECO:0000256" key="1">
    <source>
        <dbReference type="ARBA" id="ARBA00004141"/>
    </source>
</evidence>